<feature type="non-terminal residue" evidence="1">
    <location>
        <position position="97"/>
    </location>
</feature>
<keyword evidence="2" id="KW-1185">Reference proteome</keyword>
<sequence>MVVHSNRVTNYIARNSTNMVQGEIDLEDDDWLDNRRAIAVFKRIKCKPNEIRAEKVNFQVASGQDGEQEDERLDEISLNETILNNQDESQLTETMLN</sequence>
<evidence type="ECO:0000313" key="2">
    <source>
        <dbReference type="Proteomes" id="UP000663879"/>
    </source>
</evidence>
<organism evidence="1 2">
    <name type="scientific">Brachionus calyciflorus</name>
    <dbReference type="NCBI Taxonomy" id="104777"/>
    <lineage>
        <taxon>Eukaryota</taxon>
        <taxon>Metazoa</taxon>
        <taxon>Spiralia</taxon>
        <taxon>Gnathifera</taxon>
        <taxon>Rotifera</taxon>
        <taxon>Eurotatoria</taxon>
        <taxon>Monogononta</taxon>
        <taxon>Pseudotrocha</taxon>
        <taxon>Ploima</taxon>
        <taxon>Brachionidae</taxon>
        <taxon>Brachionus</taxon>
    </lineage>
</organism>
<reference evidence="1" key="1">
    <citation type="submission" date="2021-02" db="EMBL/GenBank/DDBJ databases">
        <authorList>
            <person name="Nowell W R."/>
        </authorList>
    </citation>
    <scope>NUCLEOTIDE SEQUENCE</scope>
    <source>
        <strain evidence="1">Ploen Becks lab</strain>
    </source>
</reference>
<dbReference type="Proteomes" id="UP000663879">
    <property type="component" value="Unassembled WGS sequence"/>
</dbReference>
<feature type="non-terminal residue" evidence="1">
    <location>
        <position position="1"/>
    </location>
</feature>
<name>A0A814KMX3_9BILA</name>
<dbReference type="AlphaFoldDB" id="A0A814KMX3"/>
<protein>
    <submittedName>
        <fullName evidence="1">Uncharacterized protein</fullName>
    </submittedName>
</protein>
<gene>
    <name evidence="1" type="ORF">OXX778_LOCUS18954</name>
</gene>
<comment type="caution">
    <text evidence="1">The sequence shown here is derived from an EMBL/GenBank/DDBJ whole genome shotgun (WGS) entry which is preliminary data.</text>
</comment>
<proteinExistence type="predicted"/>
<accession>A0A814KMX3</accession>
<evidence type="ECO:0000313" key="1">
    <source>
        <dbReference type="EMBL" id="CAF1053757.1"/>
    </source>
</evidence>
<dbReference type="EMBL" id="CAJNOC010005489">
    <property type="protein sequence ID" value="CAF1053757.1"/>
    <property type="molecule type" value="Genomic_DNA"/>
</dbReference>